<comment type="cofactor">
    <cofactor evidence="1">
        <name>FAD</name>
        <dbReference type="ChEBI" id="CHEBI:57692"/>
    </cofactor>
</comment>
<reference evidence="6 7" key="1">
    <citation type="submission" date="2022-04" db="EMBL/GenBank/DDBJ databases">
        <title>Genome sequence of C. roseum typestrain.</title>
        <authorList>
            <person name="Poehlein A."/>
            <person name="Schoch T."/>
            <person name="Duerre P."/>
            <person name="Daniel R."/>
        </authorList>
    </citation>
    <scope>NUCLEOTIDE SEQUENCE [LARGE SCALE GENOMIC DNA]</scope>
    <source>
        <strain evidence="6 7">DSM 7320</strain>
    </source>
</reference>
<dbReference type="InterPro" id="IPR015899">
    <property type="entry name" value="UDP-GalPyranose_mutase_C"/>
</dbReference>
<dbReference type="GO" id="GO:0050660">
    <property type="term" value="F:flavin adenine dinucleotide binding"/>
    <property type="evidence" value="ECO:0007669"/>
    <property type="project" value="TreeGrafter"/>
</dbReference>
<dbReference type="SUPFAM" id="SSF51971">
    <property type="entry name" value="Nucleotide-binding domain"/>
    <property type="match status" value="1"/>
</dbReference>
<organism evidence="6 7">
    <name type="scientific">Clostridium felsineum</name>
    <dbReference type="NCBI Taxonomy" id="36839"/>
    <lineage>
        <taxon>Bacteria</taxon>
        <taxon>Bacillati</taxon>
        <taxon>Bacillota</taxon>
        <taxon>Clostridia</taxon>
        <taxon>Eubacteriales</taxon>
        <taxon>Clostridiaceae</taxon>
        <taxon>Clostridium</taxon>
    </lineage>
</organism>
<evidence type="ECO:0000256" key="4">
    <source>
        <dbReference type="ARBA" id="ARBA00022827"/>
    </source>
</evidence>
<dbReference type="SUPFAM" id="SSF54373">
    <property type="entry name" value="FAD-linked reductases, C-terminal domain"/>
    <property type="match status" value="1"/>
</dbReference>
<dbReference type="PANTHER" id="PTHR21197:SF0">
    <property type="entry name" value="UDP-GALACTOPYRANOSE MUTASE"/>
    <property type="match status" value="1"/>
</dbReference>
<dbReference type="PANTHER" id="PTHR21197">
    <property type="entry name" value="UDP-GALACTOPYRANOSE MUTASE"/>
    <property type="match status" value="1"/>
</dbReference>
<protein>
    <submittedName>
        <fullName evidence="6">UDP-galactopyranose mutase</fullName>
        <ecNumber evidence="6">5.4.99.9</ecNumber>
    </submittedName>
</protein>
<evidence type="ECO:0000256" key="2">
    <source>
        <dbReference type="ARBA" id="ARBA00009321"/>
    </source>
</evidence>
<dbReference type="Pfam" id="PF03275">
    <property type="entry name" value="GLF"/>
    <property type="match status" value="1"/>
</dbReference>
<keyword evidence="4" id="KW-0274">FAD</keyword>
<dbReference type="GO" id="GO:0005829">
    <property type="term" value="C:cytosol"/>
    <property type="evidence" value="ECO:0007669"/>
    <property type="project" value="TreeGrafter"/>
</dbReference>
<keyword evidence="3" id="KW-0285">Flavoprotein</keyword>
<comment type="similarity">
    <text evidence="2">Belongs to the UDP-galactopyranose/dTDP-fucopyranose mutase family.</text>
</comment>
<proteinExistence type="inferred from homology"/>
<name>A0A1S8L0C2_9CLOT</name>
<dbReference type="Gene3D" id="3.40.50.720">
    <property type="entry name" value="NAD(P)-binding Rossmann-like Domain"/>
    <property type="match status" value="3"/>
</dbReference>
<dbReference type="EMBL" id="CP096983">
    <property type="protein sequence ID" value="URZ11359.1"/>
    <property type="molecule type" value="Genomic_DNA"/>
</dbReference>
<keyword evidence="7" id="KW-1185">Reference proteome</keyword>
<dbReference type="InterPro" id="IPR004379">
    <property type="entry name" value="UDP-GALP_mutase"/>
</dbReference>
<dbReference type="RefSeq" id="WP_077832683.1">
    <property type="nucleotide sequence ID" value="NZ_CP096983.1"/>
</dbReference>
<accession>A0A1S8L0C2</accession>
<dbReference type="NCBIfam" id="TIGR00031">
    <property type="entry name" value="UDP-GALP_mutase"/>
    <property type="match status" value="1"/>
</dbReference>
<dbReference type="STRING" id="84029.CROST_37180"/>
<dbReference type="AlphaFoldDB" id="A0A1S8L0C2"/>
<keyword evidence="5 6" id="KW-0413">Isomerase</keyword>
<evidence type="ECO:0000313" key="6">
    <source>
        <dbReference type="EMBL" id="URZ11359.1"/>
    </source>
</evidence>
<evidence type="ECO:0000256" key="3">
    <source>
        <dbReference type="ARBA" id="ARBA00022630"/>
    </source>
</evidence>
<dbReference type="Proteomes" id="UP000190951">
    <property type="component" value="Chromosome"/>
</dbReference>
<evidence type="ECO:0000256" key="5">
    <source>
        <dbReference type="ARBA" id="ARBA00023235"/>
    </source>
</evidence>
<sequence>MFDYLIVGCGFSGAVSARLLAEEGKKVLVVDKRNHIGGNSYDYYDKKGILVHKYGPHIFHTNSKKVWEFLSRFTKWYLYQHKVLSYVDGKLVPMPINVDTVNELYGTNYTSDTIIDFFDKVRNKNIEVNNAKDMVITKVGEELYKKFFEGYTKKQWGIMPEELEKEVTARIPIRTNRDDRYFTNVYQGLPLYGYTNMFENMLEHENIHIMLNSDYRFIKNEISYKNLIYTGCADEFFDYKFGKLPYRSINFEFETLNEECYQRVGTINYPNDYDFTRITEFKHLTGQKSLSTTIVREYSSAEGEPYYPVPRKENEKLYLKYKKESEALENVYFLGRLGQYRYMNMDVVVDEAIKLVDRIKEKN</sequence>
<gene>
    <name evidence="6" type="primary">rfbD</name>
    <name evidence="6" type="ORF">CROST_020760</name>
</gene>
<dbReference type="EC" id="5.4.99.9" evidence="6"/>
<dbReference type="GO" id="GO:0008767">
    <property type="term" value="F:UDP-galactopyranose mutase activity"/>
    <property type="evidence" value="ECO:0007669"/>
    <property type="project" value="UniProtKB-EC"/>
</dbReference>
<dbReference type="KEGG" id="crw:CROST_020760"/>
<dbReference type="Pfam" id="PF13450">
    <property type="entry name" value="NAD_binding_8"/>
    <property type="match status" value="1"/>
</dbReference>
<evidence type="ECO:0000313" key="7">
    <source>
        <dbReference type="Proteomes" id="UP000190951"/>
    </source>
</evidence>
<evidence type="ECO:0000256" key="1">
    <source>
        <dbReference type="ARBA" id="ARBA00001974"/>
    </source>
</evidence>